<protein>
    <submittedName>
        <fullName evidence="1">Uncharacterized protein</fullName>
    </submittedName>
</protein>
<sequence length="379" mass="40267">MDFLDLTPVDVTSFLGILDPGQLRISLDHCVDALAYALLIDLFHINAQTVNGLNGNFAFGHQFALAKGLVGCPFAFCREPRCTAFVLGVAFVVEVFHALEIDCAATVDQQVVATVQFGNLITLVAATCQSQVTACSDFTADIARVGHFIALEVFRPKTPLLLFVIQRIITVLRSQDVEVFTGNQVRLFTGLNTARNHGEVLASLQGNTAPGIKIRRNLADVVFLTGQFFAFRQGVFFVRRRADGEVFGRGHGDVAFGVDLAGDDGDVASSLNGQVASGTGGGAQLGDVAAVVFAVREQAVGDFGRGDGDVASGLDGHVTTAFQHAAFVDDVATRRNAHVVGGFDARGTVGELVVALTEHTVVHRGDAAFVDHVAVDRRQ</sequence>
<proteinExistence type="predicted"/>
<accession>A0A3M3WIP9</accession>
<organism evidence="1 2">
    <name type="scientific">Pseudomonas amygdali pv. eriobotryae</name>
    <dbReference type="NCBI Taxonomy" id="129137"/>
    <lineage>
        <taxon>Bacteria</taxon>
        <taxon>Pseudomonadati</taxon>
        <taxon>Pseudomonadota</taxon>
        <taxon>Gammaproteobacteria</taxon>
        <taxon>Pseudomonadales</taxon>
        <taxon>Pseudomonadaceae</taxon>
        <taxon>Pseudomonas</taxon>
        <taxon>Pseudomonas amygdali</taxon>
    </lineage>
</organism>
<reference evidence="1 2" key="1">
    <citation type="submission" date="2018-08" db="EMBL/GenBank/DDBJ databases">
        <title>Recombination of ecologically and evolutionarily significant loci maintains genetic cohesion in the Pseudomonas syringae species complex.</title>
        <authorList>
            <person name="Dillon M."/>
            <person name="Thakur S."/>
            <person name="Almeida R.N.D."/>
            <person name="Weir B.S."/>
            <person name="Guttman D.S."/>
        </authorList>
    </citation>
    <scope>NUCLEOTIDE SEQUENCE [LARGE SCALE GENOMIC DNA]</scope>
    <source>
        <strain evidence="1 2">ICMP 4316</strain>
    </source>
</reference>
<evidence type="ECO:0000313" key="1">
    <source>
        <dbReference type="EMBL" id="RMO57671.1"/>
    </source>
</evidence>
<name>A0A3M3WIP9_PSEA0</name>
<comment type="caution">
    <text evidence="1">The sequence shown here is derived from an EMBL/GenBank/DDBJ whole genome shotgun (WGS) entry which is preliminary data.</text>
</comment>
<dbReference type="Proteomes" id="UP000275613">
    <property type="component" value="Unassembled WGS sequence"/>
</dbReference>
<evidence type="ECO:0000313" key="2">
    <source>
        <dbReference type="Proteomes" id="UP000275613"/>
    </source>
</evidence>
<dbReference type="EMBL" id="RBPV01000255">
    <property type="protein sequence ID" value="RMO57671.1"/>
    <property type="molecule type" value="Genomic_DNA"/>
</dbReference>
<gene>
    <name evidence="1" type="ORF">ALQ39_103074</name>
</gene>
<dbReference type="AlphaFoldDB" id="A0A3M3WIP9"/>